<gene>
    <name evidence="2" type="ORF">METZ01_LOCUS426352</name>
</gene>
<dbReference type="PANTHER" id="PTHR43445">
    <property type="entry name" value="UDP-N-ACETYLMURAMATE--L-ALANINE LIGASE-RELATED"/>
    <property type="match status" value="1"/>
</dbReference>
<dbReference type="GO" id="GO:0016881">
    <property type="term" value="F:acid-amino acid ligase activity"/>
    <property type="evidence" value="ECO:0007669"/>
    <property type="project" value="InterPro"/>
</dbReference>
<dbReference type="SUPFAM" id="SSF53623">
    <property type="entry name" value="MurD-like peptide ligases, catalytic domain"/>
    <property type="match status" value="1"/>
</dbReference>
<name>A0A382XT94_9ZZZZ</name>
<dbReference type="Pfam" id="PF01225">
    <property type="entry name" value="Mur_ligase"/>
    <property type="match status" value="1"/>
</dbReference>
<dbReference type="EMBL" id="UINC01169788">
    <property type="protein sequence ID" value="SVD73498.1"/>
    <property type="molecule type" value="Genomic_DNA"/>
</dbReference>
<organism evidence="2">
    <name type="scientific">marine metagenome</name>
    <dbReference type="NCBI Taxonomy" id="408172"/>
    <lineage>
        <taxon>unclassified sequences</taxon>
        <taxon>metagenomes</taxon>
        <taxon>ecological metagenomes</taxon>
    </lineage>
</organism>
<dbReference type="InterPro" id="IPR000713">
    <property type="entry name" value="Mur_ligase_N"/>
</dbReference>
<dbReference type="Gene3D" id="3.40.50.720">
    <property type="entry name" value="NAD(P)-binding Rossmann-like Domain"/>
    <property type="match status" value="1"/>
</dbReference>
<dbReference type="AlphaFoldDB" id="A0A382XT94"/>
<accession>A0A382XT94</accession>
<dbReference type="InterPro" id="IPR050061">
    <property type="entry name" value="MurCDEF_pg_biosynth"/>
</dbReference>
<feature type="non-terminal residue" evidence="2">
    <location>
        <position position="153"/>
    </location>
</feature>
<proteinExistence type="predicted"/>
<dbReference type="InterPro" id="IPR036565">
    <property type="entry name" value="Mur-like_cat_sf"/>
</dbReference>
<feature type="domain" description="Mur ligase N-terminal catalytic" evidence="1">
    <location>
        <begin position="1"/>
        <end position="85"/>
    </location>
</feature>
<evidence type="ECO:0000259" key="1">
    <source>
        <dbReference type="Pfam" id="PF01225"/>
    </source>
</evidence>
<reference evidence="2" key="1">
    <citation type="submission" date="2018-05" db="EMBL/GenBank/DDBJ databases">
        <authorList>
            <person name="Lanie J.A."/>
            <person name="Ng W.-L."/>
            <person name="Kazmierczak K.M."/>
            <person name="Andrzejewski T.M."/>
            <person name="Davidsen T.M."/>
            <person name="Wayne K.J."/>
            <person name="Tettelin H."/>
            <person name="Glass J.I."/>
            <person name="Rusch D."/>
            <person name="Podicherti R."/>
            <person name="Tsui H.-C.T."/>
            <person name="Winkler M.E."/>
        </authorList>
    </citation>
    <scope>NUCLEOTIDE SEQUENCE</scope>
</reference>
<dbReference type="PANTHER" id="PTHR43445:SF5">
    <property type="entry name" value="UDP-N-ACETYLMURAMATE--L-ALANYL-GAMMA-D-GLUTAMYL-MESO-2,6-DIAMINOHEPTANDIOATE LIGASE"/>
    <property type="match status" value="1"/>
</dbReference>
<protein>
    <recommendedName>
        <fullName evidence="1">Mur ligase N-terminal catalytic domain-containing protein</fullName>
    </recommendedName>
</protein>
<evidence type="ECO:0000313" key="2">
    <source>
        <dbReference type="EMBL" id="SVD73498.1"/>
    </source>
</evidence>
<dbReference type="SUPFAM" id="SSF51984">
    <property type="entry name" value="MurCD N-terminal domain"/>
    <property type="match status" value="1"/>
</dbReference>
<dbReference type="Gene3D" id="3.40.1190.10">
    <property type="entry name" value="Mur-like, catalytic domain"/>
    <property type="match status" value="1"/>
</dbReference>
<sequence length="153" mass="16330">MAGLALIAREAGFEVSGCDQAVYPPMSNLLRAEGIAIQEGYHPDSLTVPPGLCVIGNALSRGNPLIEHILTQRWPYTSGPQWLREGIIPRKRMLAVAGTHGKTTASSIAAFILDQCGHQPGFLIGGVPGNFSVSARLGQGEWFVIEADEYDTA</sequence>
<dbReference type="GO" id="GO:0005524">
    <property type="term" value="F:ATP binding"/>
    <property type="evidence" value="ECO:0007669"/>
    <property type="project" value="InterPro"/>
</dbReference>